<evidence type="ECO:0000256" key="1">
    <source>
        <dbReference type="ARBA" id="ARBA00012418"/>
    </source>
</evidence>
<keyword evidence="3" id="KW-0808">Transferase</keyword>
<evidence type="ECO:0000256" key="5">
    <source>
        <dbReference type="ARBA" id="ARBA00023163"/>
    </source>
</evidence>
<evidence type="ECO:0000313" key="8">
    <source>
        <dbReference type="Proteomes" id="UP000283383"/>
    </source>
</evidence>
<dbReference type="EMBL" id="MCBQ01007921">
    <property type="protein sequence ID" value="RKF76395.1"/>
    <property type="molecule type" value="Genomic_DNA"/>
</dbReference>
<dbReference type="GO" id="GO:0003677">
    <property type="term" value="F:DNA binding"/>
    <property type="evidence" value="ECO:0007669"/>
    <property type="project" value="InterPro"/>
</dbReference>
<evidence type="ECO:0000259" key="6">
    <source>
        <dbReference type="Pfam" id="PF04997"/>
    </source>
</evidence>
<evidence type="ECO:0000256" key="3">
    <source>
        <dbReference type="ARBA" id="ARBA00022679"/>
    </source>
</evidence>
<dbReference type="Gene3D" id="4.10.860.120">
    <property type="entry name" value="RNA polymerase II, clamp domain"/>
    <property type="match status" value="1"/>
</dbReference>
<reference evidence="7 8" key="1">
    <citation type="journal article" date="2018" name="BMC Genomics">
        <title>Comparative genome analyses reveal sequence features reflecting distinct modes of host-adaptation between dicot and monocot powdery mildew.</title>
        <authorList>
            <person name="Wu Y."/>
            <person name="Ma X."/>
            <person name="Pan Z."/>
            <person name="Kale S.D."/>
            <person name="Song Y."/>
            <person name="King H."/>
            <person name="Zhang Q."/>
            <person name="Presley C."/>
            <person name="Deng X."/>
            <person name="Wei C.I."/>
            <person name="Xiao S."/>
        </authorList>
    </citation>
    <scope>NUCLEOTIDE SEQUENCE [LARGE SCALE GENOMIC DNA]</scope>
    <source>
        <strain evidence="7">UMSG3</strain>
    </source>
</reference>
<keyword evidence="4" id="KW-0548">Nucleotidyltransferase</keyword>
<dbReference type="Proteomes" id="UP000283383">
    <property type="component" value="Unassembled WGS sequence"/>
</dbReference>
<evidence type="ECO:0000313" key="7">
    <source>
        <dbReference type="EMBL" id="RKF76395.1"/>
    </source>
</evidence>
<feature type="domain" description="RNA polymerase Rpb1" evidence="6">
    <location>
        <begin position="22"/>
        <end position="92"/>
    </location>
</feature>
<comment type="caution">
    <text evidence="7">The sequence shown here is derived from an EMBL/GenBank/DDBJ whole genome shotgun (WGS) entry which is preliminary data.</text>
</comment>
<dbReference type="SUPFAM" id="SSF64484">
    <property type="entry name" value="beta and beta-prime subunits of DNA dependent RNA-polymerase"/>
    <property type="match status" value="1"/>
</dbReference>
<evidence type="ECO:0000256" key="2">
    <source>
        <dbReference type="ARBA" id="ARBA00022478"/>
    </source>
</evidence>
<accession>A0A420IPH0</accession>
<proteinExistence type="predicted"/>
<organism evidence="7 8">
    <name type="scientific">Golovinomyces cichoracearum</name>
    <dbReference type="NCBI Taxonomy" id="62708"/>
    <lineage>
        <taxon>Eukaryota</taxon>
        <taxon>Fungi</taxon>
        <taxon>Dikarya</taxon>
        <taxon>Ascomycota</taxon>
        <taxon>Pezizomycotina</taxon>
        <taxon>Leotiomycetes</taxon>
        <taxon>Erysiphales</taxon>
        <taxon>Erysiphaceae</taxon>
        <taxon>Golovinomyces</taxon>
    </lineage>
</organism>
<sequence length="96" mass="10397">MQLMSTGGSEPVKGSVVDNLPKKFKELKFGIQSTQHMVSQAVLEVSDRTLYDVENMRKPIKNGALDPLMKGTSSKTGLCDTCGEGLQNCNGKNYAT</sequence>
<gene>
    <name evidence="7" type="ORF">GcM3_079006</name>
</gene>
<evidence type="ECO:0000256" key="4">
    <source>
        <dbReference type="ARBA" id="ARBA00022695"/>
    </source>
</evidence>
<dbReference type="Pfam" id="PF04997">
    <property type="entry name" value="RNA_pol_Rpb1_1"/>
    <property type="match status" value="1"/>
</dbReference>
<dbReference type="AlphaFoldDB" id="A0A420IPH0"/>
<name>A0A420IPH0_9PEZI</name>
<dbReference type="GO" id="GO:0000428">
    <property type="term" value="C:DNA-directed RNA polymerase complex"/>
    <property type="evidence" value="ECO:0007669"/>
    <property type="project" value="UniProtKB-KW"/>
</dbReference>
<keyword evidence="5" id="KW-0804">Transcription</keyword>
<protein>
    <recommendedName>
        <fullName evidence="1">DNA-directed RNA polymerase</fullName>
        <ecNumber evidence="1">2.7.7.6</ecNumber>
    </recommendedName>
</protein>
<dbReference type="InterPro" id="IPR007080">
    <property type="entry name" value="RNA_pol_Rpb1_1"/>
</dbReference>
<keyword evidence="2 7" id="KW-0240">DNA-directed RNA polymerase</keyword>
<dbReference type="GO" id="GO:0006351">
    <property type="term" value="P:DNA-templated transcription"/>
    <property type="evidence" value="ECO:0007669"/>
    <property type="project" value="InterPro"/>
</dbReference>
<dbReference type="InterPro" id="IPR044893">
    <property type="entry name" value="RNA_pol_Rpb1_clamp_domain"/>
</dbReference>
<dbReference type="GO" id="GO:0003899">
    <property type="term" value="F:DNA-directed RNA polymerase activity"/>
    <property type="evidence" value="ECO:0007669"/>
    <property type="project" value="UniProtKB-EC"/>
</dbReference>
<dbReference type="STRING" id="62708.A0A420IPH0"/>
<dbReference type="EC" id="2.7.7.6" evidence="1"/>
<keyword evidence="8" id="KW-1185">Reference proteome</keyword>